<dbReference type="Pfam" id="PF22725">
    <property type="entry name" value="GFO_IDH_MocA_C3"/>
    <property type="match status" value="1"/>
</dbReference>
<accession>A0A3A9WSQ8</accession>
<evidence type="ECO:0000313" key="5">
    <source>
        <dbReference type="EMBL" id="RKN27643.1"/>
    </source>
</evidence>
<dbReference type="InterPro" id="IPR000683">
    <property type="entry name" value="Gfo/Idh/MocA-like_OxRdtase_N"/>
</dbReference>
<dbReference type="InterPro" id="IPR055170">
    <property type="entry name" value="GFO_IDH_MocA-like_dom"/>
</dbReference>
<comment type="caution">
    <text evidence="4">The sequence shown here is derived from an EMBL/GenBank/DDBJ whole genome shotgun (WGS) entry which is preliminary data.</text>
</comment>
<dbReference type="GO" id="GO:0000166">
    <property type="term" value="F:nucleotide binding"/>
    <property type="evidence" value="ECO:0007669"/>
    <property type="project" value="InterPro"/>
</dbReference>
<organism evidence="4 7">
    <name type="scientific">Streptomyces radicis</name>
    <dbReference type="NCBI Taxonomy" id="1750517"/>
    <lineage>
        <taxon>Bacteria</taxon>
        <taxon>Bacillati</taxon>
        <taxon>Actinomycetota</taxon>
        <taxon>Actinomycetes</taxon>
        <taxon>Kitasatosporales</taxon>
        <taxon>Streptomycetaceae</taxon>
        <taxon>Streptomyces</taxon>
    </lineage>
</organism>
<dbReference type="Proteomes" id="UP000275024">
    <property type="component" value="Unassembled WGS sequence"/>
</dbReference>
<evidence type="ECO:0000256" key="1">
    <source>
        <dbReference type="ARBA" id="ARBA00023002"/>
    </source>
</evidence>
<feature type="domain" description="GFO/IDH/MocA-like oxidoreductase" evidence="3">
    <location>
        <begin position="177"/>
        <end position="263"/>
    </location>
</feature>
<dbReference type="Proteomes" id="UP000268652">
    <property type="component" value="Unassembled WGS sequence"/>
</dbReference>
<evidence type="ECO:0000313" key="4">
    <source>
        <dbReference type="EMBL" id="RKN12594.1"/>
    </source>
</evidence>
<evidence type="ECO:0000259" key="2">
    <source>
        <dbReference type="Pfam" id="PF01408"/>
    </source>
</evidence>
<reference evidence="6 7" key="1">
    <citation type="submission" date="2018-09" db="EMBL/GenBank/DDBJ databases">
        <title>Streptomyces sp. nov. DS1-2, an endophytic actinomycete isolated from roots of Dendrobium scabrilingue.</title>
        <authorList>
            <person name="Kuncharoen N."/>
            <person name="Kudo T."/>
            <person name="Ohkuma M."/>
            <person name="Yuki M."/>
            <person name="Tanasupawat S."/>
        </authorList>
    </citation>
    <scope>NUCLEOTIDE SEQUENCE [LARGE SCALE GENOMIC DNA]</scope>
    <source>
        <strain evidence="4 7">AZ1-7</strain>
        <strain evidence="5 6">DS1-2</strain>
    </source>
</reference>
<keyword evidence="1" id="KW-0560">Oxidoreductase</keyword>
<evidence type="ECO:0000313" key="7">
    <source>
        <dbReference type="Proteomes" id="UP000275024"/>
    </source>
</evidence>
<dbReference type="Gene3D" id="3.30.360.10">
    <property type="entry name" value="Dihydrodipicolinate Reductase, domain 2"/>
    <property type="match status" value="1"/>
</dbReference>
<name>A0A3A9WSQ8_9ACTN</name>
<dbReference type="PANTHER" id="PTHR43818">
    <property type="entry name" value="BCDNA.GH03377"/>
    <property type="match status" value="1"/>
</dbReference>
<dbReference type="InterPro" id="IPR050463">
    <property type="entry name" value="Gfo/Idh/MocA_oxidrdct_glycsds"/>
</dbReference>
<dbReference type="PANTHER" id="PTHR43818:SF11">
    <property type="entry name" value="BCDNA.GH03377"/>
    <property type="match status" value="1"/>
</dbReference>
<dbReference type="OrthoDB" id="9800252at2"/>
<dbReference type="AlphaFoldDB" id="A0A3A9WSQ8"/>
<dbReference type="SUPFAM" id="SSF55347">
    <property type="entry name" value="Glyceraldehyde-3-phosphate dehydrogenase-like, C-terminal domain"/>
    <property type="match status" value="1"/>
</dbReference>
<protein>
    <submittedName>
        <fullName evidence="4">Gfo/Idh/MocA family oxidoreductase</fullName>
    </submittedName>
</protein>
<gene>
    <name evidence="5" type="ORF">D7318_01745</name>
    <name evidence="4" type="ORF">D7319_01150</name>
</gene>
<keyword evidence="6" id="KW-1185">Reference proteome</keyword>
<dbReference type="InterPro" id="IPR036291">
    <property type="entry name" value="NAD(P)-bd_dom_sf"/>
</dbReference>
<sequence length="373" mass="38900">MTAPAFRTVPGDGGPLRVAVVGAGAMGRAWLAAVAASPDVELACVVDVDPSVARAAADAAGATGVPTGADLTALAAATDPDAVVDVTVPEAHLPVTLTAFELGLPVLGEKPAAATLPEALCLAAAAELSGLLFMVSQSRRYNAELTRFRDETRRLGRLGILTTEFFRAPRFGGFREAMPHPLLLDMAIHPFDTARWLLDAEPVSVYCQEFNPSWSWYAGDAATTALFEMTGGARYVYTGSWCSPGLETSWNGAWRASGERGSAVWDGDHAPAAEVEGEAEAEGAPPAPPAARVAEGIDGALAAFVHALRTGTVPRGEIHENVMSLAMVASAVLSARTDRRVLLADVLATARAEAAELAEAEVRDILLAHGRGR</sequence>
<dbReference type="Pfam" id="PF01408">
    <property type="entry name" value="GFO_IDH_MocA"/>
    <property type="match status" value="1"/>
</dbReference>
<dbReference type="EMBL" id="RBDY01000001">
    <property type="protein sequence ID" value="RKN27643.1"/>
    <property type="molecule type" value="Genomic_DNA"/>
</dbReference>
<evidence type="ECO:0000313" key="6">
    <source>
        <dbReference type="Proteomes" id="UP000268652"/>
    </source>
</evidence>
<dbReference type="SUPFAM" id="SSF51735">
    <property type="entry name" value="NAD(P)-binding Rossmann-fold domains"/>
    <property type="match status" value="1"/>
</dbReference>
<evidence type="ECO:0000259" key="3">
    <source>
        <dbReference type="Pfam" id="PF22725"/>
    </source>
</evidence>
<dbReference type="RefSeq" id="WP_120695002.1">
    <property type="nucleotide sequence ID" value="NZ_RBDX01000001.1"/>
</dbReference>
<feature type="domain" description="Gfo/Idh/MocA-like oxidoreductase N-terminal" evidence="2">
    <location>
        <begin position="16"/>
        <end position="135"/>
    </location>
</feature>
<dbReference type="EMBL" id="RBDX01000001">
    <property type="protein sequence ID" value="RKN12594.1"/>
    <property type="molecule type" value="Genomic_DNA"/>
</dbReference>
<proteinExistence type="predicted"/>
<dbReference type="GO" id="GO:0016491">
    <property type="term" value="F:oxidoreductase activity"/>
    <property type="evidence" value="ECO:0007669"/>
    <property type="project" value="UniProtKB-KW"/>
</dbReference>
<dbReference type="Gene3D" id="3.40.50.720">
    <property type="entry name" value="NAD(P)-binding Rossmann-like Domain"/>
    <property type="match status" value="1"/>
</dbReference>